<dbReference type="AlphaFoldDB" id="A0A6J5CWF0"/>
<evidence type="ECO:0000313" key="2">
    <source>
        <dbReference type="Proteomes" id="UP000494205"/>
    </source>
</evidence>
<name>A0A6J5CWF0_9BURK</name>
<gene>
    <name evidence="1" type="ORF">LMG27174_07303</name>
</gene>
<protein>
    <submittedName>
        <fullName evidence="1">Uncharacterized protein</fullName>
    </submittedName>
</protein>
<organism evidence="1 2">
    <name type="scientific">Paraburkholderia rhynchosiae</name>
    <dbReference type="NCBI Taxonomy" id="487049"/>
    <lineage>
        <taxon>Bacteria</taxon>
        <taxon>Pseudomonadati</taxon>
        <taxon>Pseudomonadota</taxon>
        <taxon>Betaproteobacteria</taxon>
        <taxon>Burkholderiales</taxon>
        <taxon>Burkholderiaceae</taxon>
        <taxon>Paraburkholderia</taxon>
    </lineage>
</organism>
<dbReference type="Proteomes" id="UP000494205">
    <property type="component" value="Unassembled WGS sequence"/>
</dbReference>
<dbReference type="EMBL" id="CADIJZ010000095">
    <property type="protein sequence ID" value="CAB3745179.1"/>
    <property type="molecule type" value="Genomic_DNA"/>
</dbReference>
<evidence type="ECO:0000313" key="1">
    <source>
        <dbReference type="EMBL" id="CAB3745179.1"/>
    </source>
</evidence>
<accession>A0A6J5CWF0</accession>
<reference evidence="1 2" key="1">
    <citation type="submission" date="2020-04" db="EMBL/GenBank/DDBJ databases">
        <authorList>
            <person name="De Canck E."/>
        </authorList>
    </citation>
    <scope>NUCLEOTIDE SEQUENCE [LARGE SCALE GENOMIC DNA]</scope>
    <source>
        <strain evidence="1 2">LMG 27174</strain>
    </source>
</reference>
<proteinExistence type="predicted"/>
<sequence>MPFEFGAAMFTAGMPVLVCVTPGWKAIGARGSTIGAACAGSFIKLSSGNRYITADMTEAVARIHSGRRMSLSGPALKAPLANRAASRMELRCPKRVKIS</sequence>